<dbReference type="KEGG" id="ppr:PBPRA1414"/>
<evidence type="ECO:0000313" key="2">
    <source>
        <dbReference type="Proteomes" id="UP000000593"/>
    </source>
</evidence>
<dbReference type="AlphaFoldDB" id="Q6LSA1"/>
<organism evidence="1 2">
    <name type="scientific">Photobacterium profundum (strain SS9)</name>
    <dbReference type="NCBI Taxonomy" id="298386"/>
    <lineage>
        <taxon>Bacteria</taxon>
        <taxon>Pseudomonadati</taxon>
        <taxon>Pseudomonadota</taxon>
        <taxon>Gammaproteobacteria</taxon>
        <taxon>Vibrionales</taxon>
        <taxon>Vibrionaceae</taxon>
        <taxon>Photobacterium</taxon>
    </lineage>
</organism>
<sequence>MTFNGSLRSLTVCYISVYPSHLKMLGYSTNKTSYKLFLHNLSINIDVTLSRYENYHQLLRLIYVSIYYQKAKHHEYHPFAFNPN</sequence>
<keyword evidence="2" id="KW-1185">Reference proteome</keyword>
<dbReference type="STRING" id="298386.PBPRA1414"/>
<proteinExistence type="predicted"/>
<evidence type="ECO:0000313" key="1">
    <source>
        <dbReference type="EMBL" id="CAG19825.1"/>
    </source>
</evidence>
<protein>
    <submittedName>
        <fullName evidence="1">Uncharacterized protein</fullName>
    </submittedName>
</protein>
<dbReference type="EMBL" id="CR378667">
    <property type="protein sequence ID" value="CAG19825.1"/>
    <property type="molecule type" value="Genomic_DNA"/>
</dbReference>
<dbReference type="Proteomes" id="UP000000593">
    <property type="component" value="Chromosome 1"/>
</dbReference>
<name>Q6LSA1_PHOPR</name>
<gene>
    <name evidence="1" type="ordered locus">PBPRA1414</name>
</gene>
<dbReference type="HOGENOM" id="CLU_2524634_0_0_6"/>
<reference evidence="2" key="1">
    <citation type="journal article" date="2005" name="Science">
        <title>Life at depth: Photobacterium profundum genome sequence and expression analysis.</title>
        <authorList>
            <person name="Vezzi A."/>
            <person name="Campanaro S."/>
            <person name="D'Angelo M."/>
            <person name="Simonato F."/>
            <person name="Vitulo N."/>
            <person name="Lauro F.M."/>
            <person name="Cestaro A."/>
            <person name="Malacrida G."/>
            <person name="Simionati B."/>
            <person name="Cannata N."/>
            <person name="Romualdi C."/>
            <person name="Bartlett D.H."/>
            <person name="Valle G."/>
        </authorList>
    </citation>
    <scope>NUCLEOTIDE SEQUENCE [LARGE SCALE GENOMIC DNA]</scope>
    <source>
        <strain evidence="2">ATCC BAA-1253 / SS9</strain>
    </source>
</reference>
<accession>Q6LSA1</accession>